<comment type="subcellular location">
    <subcellularLocation>
        <location evidence="1">Cell envelope</location>
    </subcellularLocation>
</comment>
<evidence type="ECO:0000313" key="8">
    <source>
        <dbReference type="Proteomes" id="UP000315816"/>
    </source>
</evidence>
<evidence type="ECO:0000259" key="6">
    <source>
        <dbReference type="PROSITE" id="PS50983"/>
    </source>
</evidence>
<dbReference type="Gene3D" id="3.40.50.1980">
    <property type="entry name" value="Nitrogenase molybdenum iron protein domain"/>
    <property type="match status" value="2"/>
</dbReference>
<evidence type="ECO:0000256" key="4">
    <source>
        <dbReference type="ARBA" id="ARBA00022496"/>
    </source>
</evidence>
<dbReference type="InterPro" id="IPR051313">
    <property type="entry name" value="Bact_iron-sidero_bind"/>
</dbReference>
<dbReference type="GO" id="GO:0030288">
    <property type="term" value="C:outer membrane-bounded periplasmic space"/>
    <property type="evidence" value="ECO:0007669"/>
    <property type="project" value="TreeGrafter"/>
</dbReference>
<keyword evidence="4" id="KW-0406">Ion transport</keyword>
<keyword evidence="3" id="KW-0813">Transport</keyword>
<dbReference type="InterPro" id="IPR002491">
    <property type="entry name" value="ABC_transptr_periplasmic_BD"/>
</dbReference>
<evidence type="ECO:0000256" key="1">
    <source>
        <dbReference type="ARBA" id="ARBA00004196"/>
    </source>
</evidence>
<organism evidence="7 8">
    <name type="scientific">Aliiroseovarius halocynthiae</name>
    <dbReference type="NCBI Taxonomy" id="985055"/>
    <lineage>
        <taxon>Bacteria</taxon>
        <taxon>Pseudomonadati</taxon>
        <taxon>Pseudomonadota</taxon>
        <taxon>Alphaproteobacteria</taxon>
        <taxon>Rhodobacterales</taxon>
        <taxon>Paracoccaceae</taxon>
        <taxon>Aliiroseovarius</taxon>
    </lineage>
</organism>
<gene>
    <name evidence="7" type="ORF">FIL88_06420</name>
</gene>
<dbReference type="AlphaFoldDB" id="A0A545SW38"/>
<dbReference type="Pfam" id="PF01497">
    <property type="entry name" value="Peripla_BP_2"/>
    <property type="match status" value="1"/>
</dbReference>
<name>A0A545SW38_9RHOB</name>
<keyword evidence="4" id="KW-0410">Iron transport</keyword>
<dbReference type="EMBL" id="VICH01000004">
    <property type="protein sequence ID" value="TQV69192.1"/>
    <property type="molecule type" value="Genomic_DNA"/>
</dbReference>
<dbReference type="CDD" id="cd01146">
    <property type="entry name" value="FhuD"/>
    <property type="match status" value="1"/>
</dbReference>
<feature type="domain" description="Fe/B12 periplasmic-binding" evidence="6">
    <location>
        <begin position="67"/>
        <end position="319"/>
    </location>
</feature>
<keyword evidence="8" id="KW-1185">Reference proteome</keyword>
<dbReference type="PROSITE" id="PS50983">
    <property type="entry name" value="FE_B12_PBP"/>
    <property type="match status" value="1"/>
</dbReference>
<keyword evidence="5" id="KW-0732">Signal</keyword>
<dbReference type="PANTHER" id="PTHR30532:SF21">
    <property type="entry name" value="SIDEROPHORE-BINDING LIPOPROTEIN YFIY-RELATED"/>
    <property type="match status" value="1"/>
</dbReference>
<proteinExistence type="inferred from homology"/>
<evidence type="ECO:0000256" key="2">
    <source>
        <dbReference type="ARBA" id="ARBA00008814"/>
    </source>
</evidence>
<comment type="caution">
    <text evidence="7">The sequence shown here is derived from an EMBL/GenBank/DDBJ whole genome shotgun (WGS) entry which is preliminary data.</text>
</comment>
<comment type="similarity">
    <text evidence="2">Belongs to the bacterial solute-binding protein 8 family.</text>
</comment>
<evidence type="ECO:0000313" key="7">
    <source>
        <dbReference type="EMBL" id="TQV69192.1"/>
    </source>
</evidence>
<accession>A0A545SW38</accession>
<evidence type="ECO:0000256" key="5">
    <source>
        <dbReference type="ARBA" id="ARBA00022729"/>
    </source>
</evidence>
<keyword evidence="4" id="KW-0408">Iron</keyword>
<reference evidence="7 8" key="1">
    <citation type="submission" date="2019-06" db="EMBL/GenBank/DDBJ databases">
        <title>A novel species of marine bacteria.</title>
        <authorList>
            <person name="Wang Y."/>
        </authorList>
    </citation>
    <scope>NUCLEOTIDE SEQUENCE [LARGE SCALE GENOMIC DNA]</scope>
    <source>
        <strain evidence="7 8">MA1-10</strain>
    </source>
</reference>
<dbReference type="Proteomes" id="UP000315816">
    <property type="component" value="Unassembled WGS sequence"/>
</dbReference>
<dbReference type="GO" id="GO:1901678">
    <property type="term" value="P:iron coordination entity transport"/>
    <property type="evidence" value="ECO:0007669"/>
    <property type="project" value="UniProtKB-ARBA"/>
</dbReference>
<sequence length="319" mass="34662">MSLDVVCFNLKHIHELEYFMITTRRGLFSLVTALTVSISAVGNAHAEDARVIEHAMGSTEISGTPERVIVLDNGALDNLLALGVKPVGAAPIFLDKPFTGYLVEQAEGVEKVGTINEPNLESIAVLAPDLIIGSKDVHEAIYDRLSQIAPTVYTEDLAADWRGRFALHAAAVNKAEAAETALTQYDAAVSEFKENANPAEISVLRGRGDGIVIYLEGSWSGGLIEELGLARPEAQSAEGFSTKVTEEQIADLDGDHIIWFSRSDDNYMLSTIQQSRLWNTLKAVEAEHVHRLDAGTWLSGMGIQARTMMVNDMKTVLAK</sequence>
<dbReference type="SUPFAM" id="SSF53807">
    <property type="entry name" value="Helical backbone' metal receptor"/>
    <property type="match status" value="1"/>
</dbReference>
<evidence type="ECO:0000256" key="3">
    <source>
        <dbReference type="ARBA" id="ARBA00022448"/>
    </source>
</evidence>
<dbReference type="PANTHER" id="PTHR30532">
    <property type="entry name" value="IRON III DICITRATE-BINDING PERIPLASMIC PROTEIN"/>
    <property type="match status" value="1"/>
</dbReference>
<dbReference type="OrthoDB" id="8370650at2"/>
<protein>
    <submittedName>
        <fullName evidence="7">Iron-siderophore ABC transporter substrate-binding protein</fullName>
    </submittedName>
</protein>